<dbReference type="RefSeq" id="WP_394821356.1">
    <property type="nucleotide sequence ID" value="NZ_CP089984.1"/>
</dbReference>
<evidence type="ECO:0000313" key="4">
    <source>
        <dbReference type="Proteomes" id="UP001370348"/>
    </source>
</evidence>
<dbReference type="EMBL" id="CP089984">
    <property type="protein sequence ID" value="WXB11734.1"/>
    <property type="molecule type" value="Genomic_DNA"/>
</dbReference>
<keyword evidence="1" id="KW-0472">Membrane</keyword>
<accession>A0ABZ2LLB1</accession>
<organism evidence="3 4">
    <name type="scientific">Pendulispora albinea</name>
    <dbReference type="NCBI Taxonomy" id="2741071"/>
    <lineage>
        <taxon>Bacteria</taxon>
        <taxon>Pseudomonadati</taxon>
        <taxon>Myxococcota</taxon>
        <taxon>Myxococcia</taxon>
        <taxon>Myxococcales</taxon>
        <taxon>Sorangiineae</taxon>
        <taxon>Pendulisporaceae</taxon>
        <taxon>Pendulispora</taxon>
    </lineage>
</organism>
<dbReference type="InterPro" id="IPR050491">
    <property type="entry name" value="AmpC-like"/>
</dbReference>
<name>A0ABZ2LLB1_9BACT</name>
<dbReference type="Pfam" id="PF00144">
    <property type="entry name" value="Beta-lactamase"/>
    <property type="match status" value="1"/>
</dbReference>
<keyword evidence="1" id="KW-0812">Transmembrane</keyword>
<dbReference type="Proteomes" id="UP001370348">
    <property type="component" value="Chromosome"/>
</dbReference>
<dbReference type="PANTHER" id="PTHR46825:SF9">
    <property type="entry name" value="BETA-LACTAMASE-RELATED DOMAIN-CONTAINING PROTEIN"/>
    <property type="match status" value="1"/>
</dbReference>
<dbReference type="SUPFAM" id="SSF56601">
    <property type="entry name" value="beta-lactamase/transpeptidase-like"/>
    <property type="match status" value="1"/>
</dbReference>
<evidence type="ECO:0000313" key="3">
    <source>
        <dbReference type="EMBL" id="WXB11734.1"/>
    </source>
</evidence>
<evidence type="ECO:0000259" key="2">
    <source>
        <dbReference type="Pfam" id="PF00144"/>
    </source>
</evidence>
<gene>
    <name evidence="3" type="ORF">LZC94_28230</name>
</gene>
<feature type="domain" description="Beta-lactamase-related" evidence="2">
    <location>
        <begin position="76"/>
        <end position="388"/>
    </location>
</feature>
<sequence>MHRRARSQRSHVYVRMVIGLAMGVSLTWACDAPSSGSISEETGTAPVALEDELGTDAPADPSDRPTSDAEIVRDLRALLARLVAEDRFSGTVLFAKHGQPLFAQAHGWSARAFNAKITMGTKFNTASTAKLFTSTSILQLAGEGKLSLDDTLSAVLPAYPNPAIARKVTIRQLLAMTSGMGDYVNMKLVERNPDMLRTIEDHLPFFVDDPLRFEPGTQQSYSNAGFMILGLVIERVSGQRFEEYVRTHIFEPAGMVDSGHYTSQDDIPNLALNYTSFTDPDGPRVVALRLGRGAAPAGGGGTHTTVGDLLRFAQAIRAGKLLDRTHTDLLMQYRPTEMWHLYGWDQTYVNGIHITGHGGATMGTSAAFSMYPDLGYTVAVLSNYDGAAMLVGSRLQARLTGEPSPRAVHVPDHVLQQFAGRYVEGGGGGAPTVPTIYITVEHGALVVSIPLQGKHKFLPLSTAEFFDDDMLTPRLTFTRDGNGAVTGLVLTGIRRDPTRASKRL</sequence>
<dbReference type="Gene3D" id="3.40.710.10">
    <property type="entry name" value="DD-peptidase/beta-lactamase superfamily"/>
    <property type="match status" value="1"/>
</dbReference>
<keyword evidence="1" id="KW-1133">Transmembrane helix</keyword>
<protein>
    <submittedName>
        <fullName evidence="3">Beta-lactamase family protein</fullName>
    </submittedName>
</protein>
<evidence type="ECO:0000256" key="1">
    <source>
        <dbReference type="SAM" id="Phobius"/>
    </source>
</evidence>
<dbReference type="InterPro" id="IPR001466">
    <property type="entry name" value="Beta-lactam-related"/>
</dbReference>
<feature type="transmembrane region" description="Helical" evidence="1">
    <location>
        <begin position="12"/>
        <end position="29"/>
    </location>
</feature>
<dbReference type="PANTHER" id="PTHR46825">
    <property type="entry name" value="D-ALANYL-D-ALANINE-CARBOXYPEPTIDASE/ENDOPEPTIDASE AMPH"/>
    <property type="match status" value="1"/>
</dbReference>
<keyword evidence="4" id="KW-1185">Reference proteome</keyword>
<dbReference type="InterPro" id="IPR012338">
    <property type="entry name" value="Beta-lactam/transpept-like"/>
</dbReference>
<proteinExistence type="predicted"/>
<reference evidence="3 4" key="1">
    <citation type="submission" date="2021-12" db="EMBL/GenBank/DDBJ databases">
        <title>Discovery of the Pendulisporaceae a myxobacterial family with distinct sporulation behavior and unique specialized metabolism.</title>
        <authorList>
            <person name="Garcia R."/>
            <person name="Popoff A."/>
            <person name="Bader C.D."/>
            <person name="Loehr J."/>
            <person name="Walesch S."/>
            <person name="Walt C."/>
            <person name="Boldt J."/>
            <person name="Bunk B."/>
            <person name="Haeckl F.J.F.P.J."/>
            <person name="Gunesch A.P."/>
            <person name="Birkelbach J."/>
            <person name="Nuebel U."/>
            <person name="Pietschmann T."/>
            <person name="Bach T."/>
            <person name="Mueller R."/>
        </authorList>
    </citation>
    <scope>NUCLEOTIDE SEQUENCE [LARGE SCALE GENOMIC DNA]</scope>
    <source>
        <strain evidence="3 4">MSr11954</strain>
    </source>
</reference>